<dbReference type="InterPro" id="IPR005349">
    <property type="entry name" value="TMEM14"/>
</dbReference>
<keyword evidence="4 6" id="KW-1133">Transmembrane helix</keyword>
<dbReference type="Pfam" id="PF03647">
    <property type="entry name" value="Tmemb_14"/>
    <property type="match status" value="1"/>
</dbReference>
<accession>A0A0L8HCF9</accession>
<reference evidence="7" key="1">
    <citation type="submission" date="2015-07" db="EMBL/GenBank/DDBJ databases">
        <title>MeaNS - Measles Nucleotide Surveillance Program.</title>
        <authorList>
            <person name="Tran T."/>
            <person name="Druce J."/>
        </authorList>
    </citation>
    <scope>NUCLEOTIDE SEQUENCE</scope>
    <source>
        <strain evidence="7">UCB-OBI-ISO-001</strain>
        <tissue evidence="7">Gonad</tissue>
    </source>
</reference>
<dbReference type="GO" id="GO:0070453">
    <property type="term" value="P:regulation of heme biosynthetic process"/>
    <property type="evidence" value="ECO:0007669"/>
    <property type="project" value="TreeGrafter"/>
</dbReference>
<comment type="subcellular location">
    <subcellularLocation>
        <location evidence="1">Membrane</location>
    </subcellularLocation>
</comment>
<evidence type="ECO:0000256" key="3">
    <source>
        <dbReference type="ARBA" id="ARBA00022692"/>
    </source>
</evidence>
<organism evidence="7">
    <name type="scientific">Octopus bimaculoides</name>
    <name type="common">California two-spotted octopus</name>
    <dbReference type="NCBI Taxonomy" id="37653"/>
    <lineage>
        <taxon>Eukaryota</taxon>
        <taxon>Metazoa</taxon>
        <taxon>Spiralia</taxon>
        <taxon>Lophotrochozoa</taxon>
        <taxon>Mollusca</taxon>
        <taxon>Cephalopoda</taxon>
        <taxon>Coleoidea</taxon>
        <taxon>Octopodiformes</taxon>
        <taxon>Octopoda</taxon>
        <taxon>Incirrata</taxon>
        <taxon>Octopodidae</taxon>
        <taxon>Octopus</taxon>
    </lineage>
</organism>
<dbReference type="InterPro" id="IPR044890">
    <property type="entry name" value="TMEM14_sf"/>
</dbReference>
<protein>
    <recommendedName>
        <fullName evidence="8">Transmembrane protein 14C</fullName>
    </recommendedName>
</protein>
<dbReference type="STRING" id="37653.A0A0L8HCF9"/>
<evidence type="ECO:0000256" key="2">
    <source>
        <dbReference type="ARBA" id="ARBA00007590"/>
    </source>
</evidence>
<dbReference type="AlphaFoldDB" id="A0A0L8HCF9"/>
<dbReference type="OMA" id="IWAFGYA"/>
<gene>
    <name evidence="7" type="ORF">OCBIM_22017637mg</name>
</gene>
<feature type="transmembrane region" description="Helical" evidence="6">
    <location>
        <begin position="55"/>
        <end position="73"/>
    </location>
</feature>
<evidence type="ECO:0000256" key="6">
    <source>
        <dbReference type="SAM" id="Phobius"/>
    </source>
</evidence>
<dbReference type="PANTHER" id="PTHR12668">
    <property type="entry name" value="TRANSMEMBRANE PROTEIN 14, 15"/>
    <property type="match status" value="1"/>
</dbReference>
<dbReference type="KEGG" id="obi:106871525"/>
<dbReference type="EMBL" id="KQ418520">
    <property type="protein sequence ID" value="KOF87003.1"/>
    <property type="molecule type" value="Genomic_DNA"/>
</dbReference>
<proteinExistence type="inferred from homology"/>
<dbReference type="GO" id="GO:0031966">
    <property type="term" value="C:mitochondrial membrane"/>
    <property type="evidence" value="ECO:0007669"/>
    <property type="project" value="TreeGrafter"/>
</dbReference>
<sequence length="104" mass="10858">MPIDYIGTAYSATLILGGIMGYVKSGSVISMAAGISTGTLAGVGAYQMSMDHKNAGLSLCVSTFMTALMGYRFVMTRKIMPAAVIAAASTLVSLRNGMNLYMKT</sequence>
<evidence type="ECO:0000256" key="4">
    <source>
        <dbReference type="ARBA" id="ARBA00022989"/>
    </source>
</evidence>
<evidence type="ECO:0008006" key="8">
    <source>
        <dbReference type="Google" id="ProtNLM"/>
    </source>
</evidence>
<keyword evidence="3 6" id="KW-0812">Transmembrane</keyword>
<dbReference type="PANTHER" id="PTHR12668:SF43">
    <property type="entry name" value="TRANSMEMBRANE PROTEIN 14 HOMOLOG"/>
    <property type="match status" value="1"/>
</dbReference>
<dbReference type="OrthoDB" id="5620at2759"/>
<comment type="similarity">
    <text evidence="2">Belongs to the TMEM14 family.</text>
</comment>
<evidence type="ECO:0000256" key="5">
    <source>
        <dbReference type="ARBA" id="ARBA00023136"/>
    </source>
</evidence>
<name>A0A0L8HCF9_OCTBM</name>
<evidence type="ECO:0000256" key="1">
    <source>
        <dbReference type="ARBA" id="ARBA00004370"/>
    </source>
</evidence>
<evidence type="ECO:0000313" key="7">
    <source>
        <dbReference type="EMBL" id="KOF87003.1"/>
    </source>
</evidence>
<keyword evidence="5 6" id="KW-0472">Membrane</keyword>
<dbReference type="Gene3D" id="1.10.10.1740">
    <property type="entry name" value="Transmembrane protein 14-like"/>
    <property type="match status" value="1"/>
</dbReference>